<dbReference type="Gene3D" id="3.90.810.10">
    <property type="entry name" value="CRIB domain"/>
    <property type="match status" value="1"/>
</dbReference>
<dbReference type="InterPro" id="IPR044785">
    <property type="entry name" value="RopGAP1-5"/>
</dbReference>
<dbReference type="InterPro" id="IPR000198">
    <property type="entry name" value="RhoGAP_dom"/>
</dbReference>
<feature type="compositionally biased region" description="Acidic residues" evidence="2">
    <location>
        <begin position="58"/>
        <end position="71"/>
    </location>
</feature>
<feature type="region of interest" description="Disordered" evidence="2">
    <location>
        <begin position="398"/>
        <end position="422"/>
    </location>
</feature>
<name>A0ABM4WM06_COFAR</name>
<feature type="region of interest" description="Disordered" evidence="2">
    <location>
        <begin position="26"/>
        <end position="71"/>
    </location>
</feature>
<evidence type="ECO:0000256" key="2">
    <source>
        <dbReference type="SAM" id="MobiDB-lite"/>
    </source>
</evidence>
<dbReference type="SUPFAM" id="SSF48350">
    <property type="entry name" value="GTPase activation domain, GAP"/>
    <property type="match status" value="1"/>
</dbReference>
<dbReference type="Proteomes" id="UP001652660">
    <property type="component" value="Chromosome 2c"/>
</dbReference>
<dbReference type="PROSITE" id="PS50108">
    <property type="entry name" value="CRIB"/>
    <property type="match status" value="1"/>
</dbReference>
<dbReference type="PANTHER" id="PTHR23177">
    <property type="entry name" value="MKIAA1688 PROTEIN"/>
    <property type="match status" value="1"/>
</dbReference>
<accession>A0ABM4WM06</accession>
<dbReference type="CDD" id="cd00159">
    <property type="entry name" value="RhoGAP"/>
    <property type="match status" value="1"/>
</dbReference>
<feature type="compositionally biased region" description="Basic residues" evidence="2">
    <location>
        <begin position="105"/>
        <end position="121"/>
    </location>
</feature>
<dbReference type="RefSeq" id="XP_071932811.1">
    <property type="nucleotide sequence ID" value="XM_072076710.1"/>
</dbReference>
<organism evidence="5 6">
    <name type="scientific">Coffea arabica</name>
    <name type="common">Arabian coffee</name>
    <dbReference type="NCBI Taxonomy" id="13443"/>
    <lineage>
        <taxon>Eukaryota</taxon>
        <taxon>Viridiplantae</taxon>
        <taxon>Streptophyta</taxon>
        <taxon>Embryophyta</taxon>
        <taxon>Tracheophyta</taxon>
        <taxon>Spermatophyta</taxon>
        <taxon>Magnoliopsida</taxon>
        <taxon>eudicotyledons</taxon>
        <taxon>Gunneridae</taxon>
        <taxon>Pentapetalae</taxon>
        <taxon>asterids</taxon>
        <taxon>lamiids</taxon>
        <taxon>Gentianales</taxon>
        <taxon>Rubiaceae</taxon>
        <taxon>Ixoroideae</taxon>
        <taxon>Gardenieae complex</taxon>
        <taxon>Bertiereae - Coffeeae clade</taxon>
        <taxon>Coffeeae</taxon>
        <taxon>Coffea</taxon>
    </lineage>
</organism>
<dbReference type="Gene3D" id="1.10.555.10">
    <property type="entry name" value="Rho GTPase activation protein"/>
    <property type="match status" value="1"/>
</dbReference>
<dbReference type="GeneID" id="113724722"/>
<feature type="compositionally biased region" description="Pro residues" evidence="2">
    <location>
        <begin position="26"/>
        <end position="35"/>
    </location>
</feature>
<dbReference type="Pfam" id="PF00786">
    <property type="entry name" value="PBD"/>
    <property type="match status" value="1"/>
</dbReference>
<gene>
    <name evidence="6" type="primary">LOC113724722</name>
</gene>
<keyword evidence="1" id="KW-0343">GTPase activation</keyword>
<keyword evidence="5" id="KW-1185">Reference proteome</keyword>
<dbReference type="SMART" id="SM00285">
    <property type="entry name" value="PBD"/>
    <property type="match status" value="1"/>
</dbReference>
<dbReference type="SMART" id="SM00324">
    <property type="entry name" value="RhoGAP"/>
    <property type="match status" value="1"/>
</dbReference>
<evidence type="ECO:0000259" key="3">
    <source>
        <dbReference type="PROSITE" id="PS50108"/>
    </source>
</evidence>
<evidence type="ECO:0000256" key="1">
    <source>
        <dbReference type="ARBA" id="ARBA00022468"/>
    </source>
</evidence>
<dbReference type="InterPro" id="IPR000095">
    <property type="entry name" value="CRIB_dom"/>
</dbReference>
<reference evidence="6" key="1">
    <citation type="submission" date="2025-08" db="UniProtKB">
        <authorList>
            <consortium name="RefSeq"/>
        </authorList>
    </citation>
    <scope>IDENTIFICATION</scope>
    <source>
        <tissue evidence="6">Leaves</tissue>
    </source>
</reference>
<sequence>MVAASIAPHMRMSGLFRSKSCTLPPFIPTPIAPPPSHDDILRPTSPPTPSRYPHHHEDEDDEKEEEDDDDDYYQDRVEEEDGYFLVKKNHSPATTPFIGLEERRSSRRHKSCSSTSRHHHRGDPDDGQFPPGGLLAIVVAALRKSLLVTCTGLDLDTDAADDVSSSNHLDIGWPTDVRHVSHVTFDPFHGFLGLPRDLQYHLPRGNIVPSASASVFGVSAQSMQCSYDHRGNSVPTILLMMQNRLYSEGGLRAEGIFRINAENSQAENVRNLLNKGVVPCGIDVHCLAGLIKAWFRELPTGVLDSLTAEQVMHCNTEEECTRLVKLLPQTEAALLDWAINLMADIVDFEHYNKMNARNIAMVFAPNMTQMADPLTALIHAVQVMNFLKALIIKTQSEREESASRMTLPSSATHSPTHKDAYSSDSGVLIQCHRGLYGDCSEGPGTGELFRSGTFDRTESARADQWNFKSKSDAKQEREAVPSRISTIMHDLESGLRDDGLENMEV</sequence>
<evidence type="ECO:0000259" key="4">
    <source>
        <dbReference type="PROSITE" id="PS50238"/>
    </source>
</evidence>
<evidence type="ECO:0000313" key="6">
    <source>
        <dbReference type="RefSeq" id="XP_071932811.1"/>
    </source>
</evidence>
<dbReference type="PANTHER" id="PTHR23177:SF74">
    <property type="entry name" value="RHO GTPASE-ACTIVATING PROTEIN 3"/>
    <property type="match status" value="1"/>
</dbReference>
<protein>
    <submittedName>
        <fullName evidence="6">Rho GTPase-activating protein 2-like</fullName>
    </submittedName>
</protein>
<evidence type="ECO:0000313" key="5">
    <source>
        <dbReference type="Proteomes" id="UP001652660"/>
    </source>
</evidence>
<dbReference type="InterPro" id="IPR008936">
    <property type="entry name" value="Rho_GTPase_activation_prot"/>
</dbReference>
<dbReference type="PROSITE" id="PS50238">
    <property type="entry name" value="RHOGAP"/>
    <property type="match status" value="1"/>
</dbReference>
<dbReference type="Pfam" id="PF00620">
    <property type="entry name" value="RhoGAP"/>
    <property type="match status" value="1"/>
</dbReference>
<proteinExistence type="predicted"/>
<dbReference type="InterPro" id="IPR036936">
    <property type="entry name" value="CRIB_dom_sf"/>
</dbReference>
<feature type="region of interest" description="Disordered" evidence="2">
    <location>
        <begin position="95"/>
        <end position="129"/>
    </location>
</feature>
<feature type="compositionally biased region" description="Polar residues" evidence="2">
    <location>
        <begin position="403"/>
        <end position="414"/>
    </location>
</feature>
<feature type="domain" description="CRIB" evidence="3">
    <location>
        <begin position="171"/>
        <end position="184"/>
    </location>
</feature>
<dbReference type="CDD" id="cd00132">
    <property type="entry name" value="CRIB"/>
    <property type="match status" value="1"/>
</dbReference>
<feature type="domain" description="Rho-GAP" evidence="4">
    <location>
        <begin position="221"/>
        <end position="399"/>
    </location>
</feature>